<dbReference type="GO" id="GO:0046983">
    <property type="term" value="F:protein dimerization activity"/>
    <property type="evidence" value="ECO:0007669"/>
    <property type="project" value="InterPro"/>
</dbReference>
<organism evidence="3 4">
    <name type="scientific">Jaapia argillacea MUCL 33604</name>
    <dbReference type="NCBI Taxonomy" id="933084"/>
    <lineage>
        <taxon>Eukaryota</taxon>
        <taxon>Fungi</taxon>
        <taxon>Dikarya</taxon>
        <taxon>Basidiomycota</taxon>
        <taxon>Agaricomycotina</taxon>
        <taxon>Agaricomycetes</taxon>
        <taxon>Agaricomycetidae</taxon>
        <taxon>Jaapiales</taxon>
        <taxon>Jaapiaceae</taxon>
        <taxon>Jaapia</taxon>
    </lineage>
</organism>
<gene>
    <name evidence="3" type="ORF">JAAARDRAFT_447536</name>
</gene>
<evidence type="ECO:0000313" key="4">
    <source>
        <dbReference type="Proteomes" id="UP000027265"/>
    </source>
</evidence>
<evidence type="ECO:0000259" key="2">
    <source>
        <dbReference type="PROSITE" id="PS50181"/>
    </source>
</evidence>
<feature type="coiled-coil region" evidence="1">
    <location>
        <begin position="93"/>
        <end position="120"/>
    </location>
</feature>
<dbReference type="InterPro" id="IPR001810">
    <property type="entry name" value="F-box_dom"/>
</dbReference>
<dbReference type="EMBL" id="KL197711">
    <property type="protein sequence ID" value="KDQ62038.1"/>
    <property type="molecule type" value="Genomic_DNA"/>
</dbReference>
<dbReference type="Proteomes" id="UP000027265">
    <property type="component" value="Unassembled WGS sequence"/>
</dbReference>
<reference evidence="4" key="1">
    <citation type="journal article" date="2014" name="Proc. Natl. Acad. Sci. U.S.A.">
        <title>Extensive sampling of basidiomycete genomes demonstrates inadequacy of the white-rot/brown-rot paradigm for wood decay fungi.</title>
        <authorList>
            <person name="Riley R."/>
            <person name="Salamov A.A."/>
            <person name="Brown D.W."/>
            <person name="Nagy L.G."/>
            <person name="Floudas D."/>
            <person name="Held B.W."/>
            <person name="Levasseur A."/>
            <person name="Lombard V."/>
            <person name="Morin E."/>
            <person name="Otillar R."/>
            <person name="Lindquist E.A."/>
            <person name="Sun H."/>
            <person name="LaButti K.M."/>
            <person name="Schmutz J."/>
            <person name="Jabbour D."/>
            <person name="Luo H."/>
            <person name="Baker S.E."/>
            <person name="Pisabarro A.G."/>
            <person name="Walton J.D."/>
            <person name="Blanchette R.A."/>
            <person name="Henrissat B."/>
            <person name="Martin F."/>
            <person name="Cullen D."/>
            <person name="Hibbett D.S."/>
            <person name="Grigoriev I.V."/>
        </authorList>
    </citation>
    <scope>NUCLEOTIDE SEQUENCE [LARGE SCALE GENOMIC DNA]</scope>
    <source>
        <strain evidence="4">MUCL 33604</strain>
    </source>
</reference>
<dbReference type="Pfam" id="PF12937">
    <property type="entry name" value="F-box-like"/>
    <property type="match status" value="1"/>
</dbReference>
<evidence type="ECO:0000313" key="3">
    <source>
        <dbReference type="EMBL" id="KDQ62038.1"/>
    </source>
</evidence>
<name>A0A067Q4Q3_9AGAM</name>
<dbReference type="AlphaFoldDB" id="A0A067Q4Q3"/>
<proteinExistence type="predicted"/>
<dbReference type="OrthoDB" id="2095648at2759"/>
<dbReference type="Gene3D" id="1.20.1280.50">
    <property type="match status" value="1"/>
</dbReference>
<protein>
    <recommendedName>
        <fullName evidence="2">F-box domain-containing protein</fullName>
    </recommendedName>
</protein>
<accession>A0A067Q4Q3</accession>
<evidence type="ECO:0000256" key="1">
    <source>
        <dbReference type="SAM" id="Coils"/>
    </source>
</evidence>
<sequence>MDLRPEGPKRALLALPLEVIVDILSRLDVPQLLVCTRVCRQFKKIVSQSDPLQDYIDEFLEEKINMQRMKDVLPPELQADDDAEVLSNAIEYMEYLQEANRKLSERLDSVFEQQEELRKQILSVARTILGPDIEGG</sequence>
<keyword evidence="1" id="KW-0175">Coiled coil</keyword>
<dbReference type="SUPFAM" id="SSF81383">
    <property type="entry name" value="F-box domain"/>
    <property type="match status" value="1"/>
</dbReference>
<dbReference type="SUPFAM" id="SSF47459">
    <property type="entry name" value="HLH, helix-loop-helix DNA-binding domain"/>
    <property type="match status" value="1"/>
</dbReference>
<dbReference type="PROSITE" id="PS50181">
    <property type="entry name" value="FBOX"/>
    <property type="match status" value="1"/>
</dbReference>
<keyword evidence="4" id="KW-1185">Reference proteome</keyword>
<dbReference type="HOGENOM" id="CLU_144935_0_0_1"/>
<feature type="domain" description="F-box" evidence="2">
    <location>
        <begin position="9"/>
        <end position="55"/>
    </location>
</feature>
<dbReference type="SMART" id="SM00256">
    <property type="entry name" value="FBOX"/>
    <property type="match status" value="1"/>
</dbReference>
<dbReference type="Gene3D" id="4.10.280.10">
    <property type="entry name" value="Helix-loop-helix DNA-binding domain"/>
    <property type="match status" value="1"/>
</dbReference>
<dbReference type="InterPro" id="IPR036638">
    <property type="entry name" value="HLH_DNA-bd_sf"/>
</dbReference>
<dbReference type="InParanoid" id="A0A067Q4Q3"/>
<dbReference type="InterPro" id="IPR036047">
    <property type="entry name" value="F-box-like_dom_sf"/>
</dbReference>
<dbReference type="CDD" id="cd09917">
    <property type="entry name" value="F-box_SF"/>
    <property type="match status" value="1"/>
</dbReference>